<evidence type="ECO:0000256" key="2">
    <source>
        <dbReference type="ARBA" id="ARBA00022729"/>
    </source>
</evidence>
<reference evidence="6" key="1">
    <citation type="submission" date="2021-12" db="EMBL/GenBank/DDBJ databases">
        <authorList>
            <person name="Martin H S."/>
        </authorList>
    </citation>
    <scope>NUCLEOTIDE SEQUENCE</scope>
</reference>
<dbReference type="GO" id="GO:0005615">
    <property type="term" value="C:extracellular space"/>
    <property type="evidence" value="ECO:0007669"/>
    <property type="project" value="TreeGrafter"/>
</dbReference>
<feature type="signal peptide" evidence="5">
    <location>
        <begin position="1"/>
        <end position="17"/>
    </location>
</feature>
<dbReference type="Pfam" id="PF13855">
    <property type="entry name" value="LRR_8"/>
    <property type="match status" value="6"/>
</dbReference>
<feature type="chain" id="PRO_5035444922" description="Toll-like receptor 3" evidence="5">
    <location>
        <begin position="18"/>
        <end position="1071"/>
    </location>
</feature>
<evidence type="ECO:0000256" key="3">
    <source>
        <dbReference type="ARBA" id="ARBA00022737"/>
    </source>
</evidence>
<dbReference type="AlphaFoldDB" id="A0A8J9Y347"/>
<keyword evidence="3" id="KW-0677">Repeat</keyword>
<dbReference type="InterPro" id="IPR003591">
    <property type="entry name" value="Leu-rich_rpt_typical-subtyp"/>
</dbReference>
<dbReference type="PRINTS" id="PR00019">
    <property type="entry name" value="LEURICHRPT"/>
</dbReference>
<dbReference type="EMBL" id="OV170221">
    <property type="protein sequence ID" value="CAH0713111.1"/>
    <property type="molecule type" value="Genomic_DNA"/>
</dbReference>
<protein>
    <recommendedName>
        <fullName evidence="8">Toll-like receptor 3</fullName>
    </recommendedName>
</protein>
<evidence type="ECO:0000256" key="1">
    <source>
        <dbReference type="ARBA" id="ARBA00022614"/>
    </source>
</evidence>
<feature type="transmembrane region" description="Helical" evidence="4">
    <location>
        <begin position="1022"/>
        <end position="1043"/>
    </location>
</feature>
<name>A0A8J9Y347_9NEOP</name>
<proteinExistence type="predicted"/>
<keyword evidence="2 5" id="KW-0732">Signal</keyword>
<evidence type="ECO:0000313" key="6">
    <source>
        <dbReference type="EMBL" id="CAH0713111.1"/>
    </source>
</evidence>
<keyword evidence="7" id="KW-1185">Reference proteome</keyword>
<evidence type="ECO:0000256" key="4">
    <source>
        <dbReference type="SAM" id="Phobius"/>
    </source>
</evidence>
<dbReference type="FunFam" id="3.80.10.10:FF:001164">
    <property type="entry name" value="GH01279p"/>
    <property type="match status" value="1"/>
</dbReference>
<dbReference type="GO" id="GO:0031012">
    <property type="term" value="C:extracellular matrix"/>
    <property type="evidence" value="ECO:0007669"/>
    <property type="project" value="TreeGrafter"/>
</dbReference>
<sequence length="1071" mass="122091">MFLLFFFLCQSILSTEGFCIMKDLLTEDVCSAQVECTTTTENLNEMRNEWTCIRRLRPNYNYYYRNDRYQYLTNYKFILNVKDVDINVSEDPLFGTDDSSNNIVKLTVSNGNLVSMPIQIYNFGKLNELNVVHNNLESINLIKLSNIFTLEILNVSYNSISLIEIDSFGIETSTSMSSIVSIDLSHNSLEYVPDNCFVRFSRLKYLDLSHNKLLGFDILTFEGMTNLETFFLSNNKLTEIGQNFARFINLKHFTLNNNFLTTLTEQELRKLNDLECLDLSSNRIKNIEDRAFIALRNLRELNLSYNEITYIHKELFEKNENLSKLLLANNNIENIEAGSFDHKNISSFEIKNNNLNGSIESETFKGIFVDNLDLSGGELSKIGEKAFSSVGNSLLILNLSSNSIETIDKTSFHSLELLLKLDLSYNKLTDIEFDTFDLKALTEYYLQKNKIKKMDKTMFTHLFSLKTLDLSQNSISDIEINSFSELNSLENLILHSNHLVSSLKGNILTGLHNLNLLDISHTGIMNFKNESFYGTSSTVLNSSHSDIDIIEYESFKGSGKIEIIDLSFNVLEQLCVNTSHLTYLTKLNLNNNKLVHITNATFQNLYALETLHLAYNNIMDLNSDAFQSLSKLKYLNIHNNNALEVKGHVLNNLFLSKASFRNIRGNLNFRDVLNTSITALDISYCNISDINEISVFKIQNLLEVDISYNKITMLDKSSFRSMPLLNSLDLSSNRISFIQPGTFLSTGMINTLNLQSNNLLSLQFGVLDGLENLRVLNLSNNAIRVFDVNLLHSTPHLSHLYLDNNIITNVDFKKFSQSSVELLSVGGNLLPCTTLISLKNEHSESNSIKITAENFEYNSENIQGITCKTENFRDEIQKDTSNNTEFKNVLKELHDYFNTSKFMSATMNEIKMELANHTVILNDFLNKSRVPLDTFLKSFLDAYKKILNNSNSHGSGNITETLKSLTVILKSGINDYSTLTNKYLEEQNKLLNAKINVVNEKLDFNPQTYRPEQVKEAVDVKVILYVITACLVVIVLLSFVSLLNKYFCKYNNFCIKQNQSFTSNECGLEMG</sequence>
<keyword evidence="4" id="KW-0812">Transmembrane</keyword>
<dbReference type="SUPFAM" id="SSF52058">
    <property type="entry name" value="L domain-like"/>
    <property type="match status" value="4"/>
</dbReference>
<organism evidence="6 7">
    <name type="scientific">Brenthis ino</name>
    <name type="common">lesser marbled fritillary</name>
    <dbReference type="NCBI Taxonomy" id="405034"/>
    <lineage>
        <taxon>Eukaryota</taxon>
        <taxon>Metazoa</taxon>
        <taxon>Ecdysozoa</taxon>
        <taxon>Arthropoda</taxon>
        <taxon>Hexapoda</taxon>
        <taxon>Insecta</taxon>
        <taxon>Pterygota</taxon>
        <taxon>Neoptera</taxon>
        <taxon>Endopterygota</taxon>
        <taxon>Lepidoptera</taxon>
        <taxon>Glossata</taxon>
        <taxon>Ditrysia</taxon>
        <taxon>Papilionoidea</taxon>
        <taxon>Nymphalidae</taxon>
        <taxon>Heliconiinae</taxon>
        <taxon>Argynnini</taxon>
        <taxon>Brenthis</taxon>
    </lineage>
</organism>
<evidence type="ECO:0000256" key="5">
    <source>
        <dbReference type="SAM" id="SignalP"/>
    </source>
</evidence>
<accession>A0A8J9Y347</accession>
<keyword evidence="4" id="KW-0472">Membrane</keyword>
<keyword evidence="1" id="KW-0433">Leucine-rich repeat</keyword>
<evidence type="ECO:0008006" key="8">
    <source>
        <dbReference type="Google" id="ProtNLM"/>
    </source>
</evidence>
<keyword evidence="4" id="KW-1133">Transmembrane helix</keyword>
<dbReference type="PROSITE" id="PS51450">
    <property type="entry name" value="LRR"/>
    <property type="match status" value="12"/>
</dbReference>
<dbReference type="SMART" id="SM00365">
    <property type="entry name" value="LRR_SD22"/>
    <property type="match status" value="8"/>
</dbReference>
<dbReference type="PANTHER" id="PTHR24373:SF370">
    <property type="entry name" value="FISH-LIPS, ISOFORM E"/>
    <property type="match status" value="1"/>
</dbReference>
<dbReference type="Gene3D" id="3.80.10.10">
    <property type="entry name" value="Ribonuclease Inhibitor"/>
    <property type="match status" value="6"/>
</dbReference>
<dbReference type="InterPro" id="IPR050328">
    <property type="entry name" value="Dev_Immune_Receptor"/>
</dbReference>
<gene>
    <name evidence="6" type="ORF">BINO364_LOCUS305</name>
</gene>
<dbReference type="InterPro" id="IPR001611">
    <property type="entry name" value="Leu-rich_rpt"/>
</dbReference>
<dbReference type="OrthoDB" id="1055097at2759"/>
<dbReference type="PANTHER" id="PTHR24373">
    <property type="entry name" value="SLIT RELATED LEUCINE-RICH REPEAT NEURONAL PROTEIN"/>
    <property type="match status" value="1"/>
</dbReference>
<feature type="non-terminal residue" evidence="6">
    <location>
        <position position="1071"/>
    </location>
</feature>
<dbReference type="SMART" id="SM00369">
    <property type="entry name" value="LRR_TYP"/>
    <property type="match status" value="17"/>
</dbReference>
<dbReference type="InterPro" id="IPR032675">
    <property type="entry name" value="LRR_dom_sf"/>
</dbReference>
<dbReference type="Proteomes" id="UP000838878">
    <property type="component" value="Chromosome 1"/>
</dbReference>
<evidence type="ECO:0000313" key="7">
    <source>
        <dbReference type="Proteomes" id="UP000838878"/>
    </source>
</evidence>